<organism evidence="2 3">
    <name type="scientific">Leptotrombidium deliense</name>
    <dbReference type="NCBI Taxonomy" id="299467"/>
    <lineage>
        <taxon>Eukaryota</taxon>
        <taxon>Metazoa</taxon>
        <taxon>Ecdysozoa</taxon>
        <taxon>Arthropoda</taxon>
        <taxon>Chelicerata</taxon>
        <taxon>Arachnida</taxon>
        <taxon>Acari</taxon>
        <taxon>Acariformes</taxon>
        <taxon>Trombidiformes</taxon>
        <taxon>Prostigmata</taxon>
        <taxon>Anystina</taxon>
        <taxon>Parasitengona</taxon>
        <taxon>Trombiculoidea</taxon>
        <taxon>Trombiculidae</taxon>
        <taxon>Leptotrombidium</taxon>
    </lineage>
</organism>
<feature type="domain" description="Retrotransposon gag" evidence="1">
    <location>
        <begin position="62"/>
        <end position="155"/>
    </location>
</feature>
<dbReference type="InterPro" id="IPR021109">
    <property type="entry name" value="Peptidase_aspartic_dom_sf"/>
</dbReference>
<protein>
    <recommendedName>
        <fullName evidence="1">Retrotransposon gag domain-containing protein</fullName>
    </recommendedName>
</protein>
<dbReference type="Gene3D" id="2.40.70.10">
    <property type="entry name" value="Acid Proteases"/>
    <property type="match status" value="1"/>
</dbReference>
<dbReference type="AlphaFoldDB" id="A0A443SEZ6"/>
<name>A0A443SEZ6_9ACAR</name>
<dbReference type="SUPFAM" id="SSF50630">
    <property type="entry name" value="Acid proteases"/>
    <property type="match status" value="1"/>
</dbReference>
<reference evidence="2 3" key="1">
    <citation type="journal article" date="2018" name="Gigascience">
        <title>Genomes of trombidid mites reveal novel predicted allergens and laterally-transferred genes associated with secondary metabolism.</title>
        <authorList>
            <person name="Dong X."/>
            <person name="Chaisiri K."/>
            <person name="Xia D."/>
            <person name="Armstrong S.D."/>
            <person name="Fang Y."/>
            <person name="Donnelly M.J."/>
            <person name="Kadowaki T."/>
            <person name="McGarry J.W."/>
            <person name="Darby A.C."/>
            <person name="Makepeace B.L."/>
        </authorList>
    </citation>
    <scope>NUCLEOTIDE SEQUENCE [LARGE SCALE GENOMIC DNA]</scope>
    <source>
        <strain evidence="2">UoL-UT</strain>
    </source>
</reference>
<evidence type="ECO:0000313" key="3">
    <source>
        <dbReference type="Proteomes" id="UP000288716"/>
    </source>
</evidence>
<dbReference type="PANTHER" id="PTHR33194:SF4">
    <property type="entry name" value="CCHC-TYPE DOMAIN-CONTAINING PROTEIN"/>
    <property type="match status" value="1"/>
</dbReference>
<dbReference type="VEuPathDB" id="VectorBase:LDEU005968"/>
<dbReference type="InterPro" id="IPR005162">
    <property type="entry name" value="Retrotrans_gag_dom"/>
</dbReference>
<dbReference type="PANTHER" id="PTHR33194">
    <property type="entry name" value="ZINC KNUCKLE DOMAINCONTAINING PROTEIN"/>
    <property type="match status" value="1"/>
</dbReference>
<dbReference type="OrthoDB" id="10037266at2759"/>
<evidence type="ECO:0000259" key="1">
    <source>
        <dbReference type="Pfam" id="PF03732"/>
    </source>
</evidence>
<dbReference type="CDD" id="cd00303">
    <property type="entry name" value="retropepsin_like"/>
    <property type="match status" value="1"/>
</dbReference>
<dbReference type="Proteomes" id="UP000288716">
    <property type="component" value="Unassembled WGS sequence"/>
</dbReference>
<comment type="caution">
    <text evidence="2">The sequence shown here is derived from an EMBL/GenBank/DDBJ whole genome shotgun (WGS) entry which is preliminary data.</text>
</comment>
<dbReference type="STRING" id="299467.A0A443SEZ6"/>
<proteinExistence type="predicted"/>
<dbReference type="EMBL" id="NCKV01003095">
    <property type="protein sequence ID" value="RWS26072.1"/>
    <property type="molecule type" value="Genomic_DNA"/>
</dbReference>
<dbReference type="Pfam" id="PF13975">
    <property type="entry name" value="gag-asp_proteas"/>
    <property type="match status" value="1"/>
</dbReference>
<dbReference type="Pfam" id="PF03732">
    <property type="entry name" value="Retrotrans_gag"/>
    <property type="match status" value="1"/>
</dbReference>
<keyword evidence="3" id="KW-1185">Reference proteome</keyword>
<gene>
    <name evidence="2" type="ORF">B4U80_14863</name>
</gene>
<sequence>MFAAEFSKAFENMKNNCDTPFDLPQFHGLPSEDVFDFIDAIEIYKLSANINDETVARKVPRLLKGLAANWFAVNISIDKTIAANWQTLKSKLIDSFCPDKNAYKLFLEEKLRSRRQGDSEPFRNYYFEILKLCTRIDAEMPESTKITRLLSGLKPDTYRQLAASLPTTCAALLEKVQQIENVESVIKLRSETLRNEINPYIKPFVEAAAAFQNNANKEQQSLICTAYVNNFKVKAVIDTGSGCSLINSSLFSKLNEPLQLHEKSTFLKLADGKIIAARGSVKANLKFGPLTFQKDFLLLENFSHDLLIGNDILTNSNISINLSPNNQYIEFKDANAKLNIQSASPDNLKCVINDNYLFAPHSVNKVKIICRTSVIKEANQKYIFETLHHLFNEKGLRAVPGYVNNANSEFEVFVANHSDATIAINKGTKIGKLEKVSDIDDSEIISSSFISENDVNKFVKKRSPLVYEIMNECDYSQIVTVNIDKLKSFVTREIISTQNEKLLNDENVEHITRKSKRCKKVPEYLKDYVLNNEIDILVV</sequence>
<evidence type="ECO:0000313" key="2">
    <source>
        <dbReference type="EMBL" id="RWS26072.1"/>
    </source>
</evidence>
<accession>A0A443SEZ6</accession>